<dbReference type="EMBL" id="PZOJ01000018">
    <property type="protein sequence ID" value="TMX76842.1"/>
    <property type="molecule type" value="Genomic_DNA"/>
</dbReference>
<comment type="caution">
    <text evidence="1">The sequence shown here is derived from an EMBL/GenBank/DDBJ whole genome shotgun (WGS) entry which is preliminary data.</text>
</comment>
<dbReference type="Proteomes" id="UP000718715">
    <property type="component" value="Unassembled WGS sequence"/>
</dbReference>
<evidence type="ECO:0000313" key="1">
    <source>
        <dbReference type="EMBL" id="TMX76842.1"/>
    </source>
</evidence>
<evidence type="ECO:0000313" key="2">
    <source>
        <dbReference type="Proteomes" id="UP000718715"/>
    </source>
</evidence>
<gene>
    <name evidence="1" type="primary">hflC</name>
    <name evidence="1" type="ORF">DA092_06480</name>
</gene>
<proteinExistence type="predicted"/>
<keyword evidence="1" id="KW-0378">Hydrolase</keyword>
<accession>A0ACD3SYX8</accession>
<keyword evidence="1" id="KW-0645">Protease</keyword>
<name>A0ACD3SYX8_PHODM</name>
<keyword evidence="2" id="KW-1185">Reference proteome</keyword>
<sequence>MRKLMIPVVVIFIALLLMSVFVVKEGERGIVVRFGRIIKDNNTEVAQVYAPGLHFKVPVFDRVHMLDARIQTMDDQADRFLTAEKKDVIIDTYVKWRIQNFGQYYLATGGGNVSTAEALLKRKVVDSLRAEIGAKEIKQIVSGKDSAQPKAAKTDDANDQQTQIAEEIVKGLLPENDVKEVEGQRDQIMADVLSETRDSAKDLGIEVVDFRIKKINLPDEISESIYRRMRAERESVARSYRSQGRQRAEELRARAELKVATILAEANRKAQVLRGDADAQAADTYAEAYTKNPEFFSFWRSLKAYEKSFNSKNDVLVIDPDTEFFRYMNQANPKAN</sequence>
<protein>
    <submittedName>
        <fullName evidence="1">Protease modulator HflC</fullName>
    </submittedName>
</protein>
<reference evidence="1" key="1">
    <citation type="submission" date="2018-03" db="EMBL/GenBank/DDBJ databases">
        <title>Genomic characterization of a polymicrobial infection associated with a disease outbreak in Pacific white shrimp (Litopenaeus vannamei).</title>
        <authorList>
            <person name="Turner J.W."/>
            <person name="Bachand P.T."/>
            <person name="Tallman J."/>
            <person name="Elledge N.C."/>
            <person name="Pinnell L.J."/>
            <person name="Laughlin R.C."/>
            <person name="Zimba P.V."/>
        </authorList>
    </citation>
    <scope>NUCLEOTIDE SEQUENCE</scope>
    <source>
        <strain evidence="1">Hep-2b-22</strain>
    </source>
</reference>
<organism evidence="1 2">
    <name type="scientific">Photobacterium damselae</name>
    <dbReference type="NCBI Taxonomy" id="38293"/>
    <lineage>
        <taxon>Bacteria</taxon>
        <taxon>Pseudomonadati</taxon>
        <taxon>Pseudomonadota</taxon>
        <taxon>Gammaproteobacteria</taxon>
        <taxon>Vibrionales</taxon>
        <taxon>Vibrionaceae</taxon>
        <taxon>Photobacterium</taxon>
    </lineage>
</organism>